<sequence>MVIKVSTLFEQYRIESRQHNEIHLELNIESFAKALRSAEAALESSGSARGFGWGDNDVEAEGGTGVIMKLAKKNDRAVLVFEIKAFVRRGFNISLFNISVEQLIFRGFALIQTNAGHPLQVNHDVGVLVLAPIKVKELKEPCCPTPDVCYSPYRL</sequence>
<name>A0ACC2WI33_9TREE</name>
<evidence type="ECO:0000313" key="1">
    <source>
        <dbReference type="EMBL" id="KAJ9110835.1"/>
    </source>
</evidence>
<reference evidence="1" key="1">
    <citation type="submission" date="2023-04" db="EMBL/GenBank/DDBJ databases">
        <title>Draft Genome sequencing of Naganishia species isolated from polar environments using Oxford Nanopore Technology.</title>
        <authorList>
            <person name="Leo P."/>
            <person name="Venkateswaran K."/>
        </authorList>
    </citation>
    <scope>NUCLEOTIDE SEQUENCE</scope>
    <source>
        <strain evidence="1">MNA-CCFEE 5261</strain>
    </source>
</reference>
<evidence type="ECO:0000313" key="2">
    <source>
        <dbReference type="Proteomes" id="UP001241377"/>
    </source>
</evidence>
<keyword evidence="2" id="KW-1185">Reference proteome</keyword>
<organism evidence="1 2">
    <name type="scientific">Naganishia cerealis</name>
    <dbReference type="NCBI Taxonomy" id="610337"/>
    <lineage>
        <taxon>Eukaryota</taxon>
        <taxon>Fungi</taxon>
        <taxon>Dikarya</taxon>
        <taxon>Basidiomycota</taxon>
        <taxon>Agaricomycotina</taxon>
        <taxon>Tremellomycetes</taxon>
        <taxon>Filobasidiales</taxon>
        <taxon>Filobasidiaceae</taxon>
        <taxon>Naganishia</taxon>
    </lineage>
</organism>
<dbReference type="EMBL" id="JASBWR010000010">
    <property type="protein sequence ID" value="KAJ9110835.1"/>
    <property type="molecule type" value="Genomic_DNA"/>
</dbReference>
<gene>
    <name evidence="1" type="ORF">QFC19_001344</name>
</gene>
<dbReference type="Proteomes" id="UP001241377">
    <property type="component" value="Unassembled WGS sequence"/>
</dbReference>
<proteinExistence type="predicted"/>
<comment type="caution">
    <text evidence="1">The sequence shown here is derived from an EMBL/GenBank/DDBJ whole genome shotgun (WGS) entry which is preliminary data.</text>
</comment>
<accession>A0ACC2WI33</accession>
<protein>
    <submittedName>
        <fullName evidence="1">Uncharacterized protein</fullName>
    </submittedName>
</protein>